<keyword evidence="4" id="KW-1185">Reference proteome</keyword>
<dbReference type="CDD" id="cd13589">
    <property type="entry name" value="PBP2_polyamine_RpCGA009"/>
    <property type="match status" value="1"/>
</dbReference>
<protein>
    <submittedName>
        <fullName evidence="3">ABC transporter substrate-binding protein</fullName>
    </submittedName>
</protein>
<dbReference type="Pfam" id="PF13416">
    <property type="entry name" value="SBP_bac_8"/>
    <property type="match status" value="1"/>
</dbReference>
<accession>A0ABS8D4Q5</accession>
<feature type="signal peptide" evidence="2">
    <location>
        <begin position="1"/>
        <end position="21"/>
    </location>
</feature>
<evidence type="ECO:0000256" key="1">
    <source>
        <dbReference type="ARBA" id="ARBA00022729"/>
    </source>
</evidence>
<dbReference type="EMBL" id="JAJBZT010000003">
    <property type="protein sequence ID" value="MCB6183196.1"/>
    <property type="molecule type" value="Genomic_DNA"/>
</dbReference>
<dbReference type="Proteomes" id="UP001165395">
    <property type="component" value="Unassembled WGS sequence"/>
</dbReference>
<gene>
    <name evidence="3" type="ORF">LIN78_06535</name>
</gene>
<evidence type="ECO:0000313" key="4">
    <source>
        <dbReference type="Proteomes" id="UP001165395"/>
    </source>
</evidence>
<reference evidence="3" key="1">
    <citation type="submission" date="2021-10" db="EMBL/GenBank/DDBJ databases">
        <title>The complete genome sequence of Leeia sp. TBRC 13508.</title>
        <authorList>
            <person name="Charoenyingcharoen P."/>
            <person name="Yukphan P."/>
        </authorList>
    </citation>
    <scope>NUCLEOTIDE SEQUENCE</scope>
    <source>
        <strain evidence="3">TBRC 13508</strain>
    </source>
</reference>
<organism evidence="3 4">
    <name type="scientific">Leeia speluncae</name>
    <dbReference type="NCBI Taxonomy" id="2884804"/>
    <lineage>
        <taxon>Bacteria</taxon>
        <taxon>Pseudomonadati</taxon>
        <taxon>Pseudomonadota</taxon>
        <taxon>Betaproteobacteria</taxon>
        <taxon>Neisseriales</taxon>
        <taxon>Leeiaceae</taxon>
        <taxon>Leeia</taxon>
    </lineage>
</organism>
<dbReference type="RefSeq" id="WP_227179740.1">
    <property type="nucleotide sequence ID" value="NZ_JAJBZT010000003.1"/>
</dbReference>
<evidence type="ECO:0000313" key="3">
    <source>
        <dbReference type="EMBL" id="MCB6183196.1"/>
    </source>
</evidence>
<dbReference type="PANTHER" id="PTHR30222">
    <property type="entry name" value="SPERMIDINE/PUTRESCINE-BINDING PERIPLASMIC PROTEIN"/>
    <property type="match status" value="1"/>
</dbReference>
<name>A0ABS8D4Q5_9NEIS</name>
<keyword evidence="1 2" id="KW-0732">Signal</keyword>
<dbReference type="SUPFAM" id="SSF53850">
    <property type="entry name" value="Periplasmic binding protein-like II"/>
    <property type="match status" value="1"/>
</dbReference>
<sequence length="345" mass="37967">MSFRQAVSTSGFILSSILLNAAVAEPLSIVSFGGPNQQAQIKAFYTPFQAATKIKVDAISYNGDYSQIEQAHETGSPRWDLVEVESPELLRGCEAGVFEKISWTKLGNATQFVPGAVSRCGAAIFVWSTVLAVKNGANTPKDWAQFWDVKKFPGKRGMRKGAKYNLEFALLADGVKPNQIYEVLSTADGVDRAFRKLQQLKPNIVWWEAGDQPQQWLQAGQVSASTAYSGRVALAKQKGVPIQAVWHDSIYDFDSWAIVKGSPNREAALKFLESALKPERQAVFAEAMSYGPTLYDAIPKVKSKFQADLPTSPANMVQGISLDVVFWALYGDKLEKRFSSWVAAK</sequence>
<dbReference type="Gene3D" id="3.40.190.10">
    <property type="entry name" value="Periplasmic binding protein-like II"/>
    <property type="match status" value="2"/>
</dbReference>
<dbReference type="InterPro" id="IPR006059">
    <property type="entry name" value="SBP"/>
</dbReference>
<feature type="chain" id="PRO_5045090286" evidence="2">
    <location>
        <begin position="22"/>
        <end position="345"/>
    </location>
</feature>
<evidence type="ECO:0000256" key="2">
    <source>
        <dbReference type="SAM" id="SignalP"/>
    </source>
</evidence>
<comment type="caution">
    <text evidence="3">The sequence shown here is derived from an EMBL/GenBank/DDBJ whole genome shotgun (WGS) entry which is preliminary data.</text>
</comment>
<dbReference type="PANTHER" id="PTHR30222:SF2">
    <property type="entry name" value="ABC TRANSPORTER SUBSTRATE-BINDING PROTEIN"/>
    <property type="match status" value="1"/>
</dbReference>
<proteinExistence type="predicted"/>